<keyword evidence="2" id="KW-1185">Reference proteome</keyword>
<dbReference type="EMBL" id="JQCN01000007">
    <property type="protein sequence ID" value="KRO01649.1"/>
    <property type="molecule type" value="Genomic_DNA"/>
</dbReference>
<name>A0A0R2LJ71_9LACO</name>
<evidence type="ECO:0000313" key="1">
    <source>
        <dbReference type="EMBL" id="KRO01649.1"/>
    </source>
</evidence>
<evidence type="ECO:0000313" key="2">
    <source>
        <dbReference type="Proteomes" id="UP000051886"/>
    </source>
</evidence>
<dbReference type="Proteomes" id="UP000051886">
    <property type="component" value="Unassembled WGS sequence"/>
</dbReference>
<evidence type="ECO:0008006" key="3">
    <source>
        <dbReference type="Google" id="ProtNLM"/>
    </source>
</evidence>
<reference evidence="1 2" key="1">
    <citation type="journal article" date="2015" name="Genome Announc.">
        <title>Expanding the biotechnology potential of lactobacilli through comparative genomics of 213 strains and associated genera.</title>
        <authorList>
            <person name="Sun Z."/>
            <person name="Harris H.M."/>
            <person name="McCann A."/>
            <person name="Guo C."/>
            <person name="Argimon S."/>
            <person name="Zhang W."/>
            <person name="Yang X."/>
            <person name="Jeffery I.B."/>
            <person name="Cooney J.C."/>
            <person name="Kagawa T.F."/>
            <person name="Liu W."/>
            <person name="Song Y."/>
            <person name="Salvetti E."/>
            <person name="Wrobel A."/>
            <person name="Rasinkangas P."/>
            <person name="Parkhill J."/>
            <person name="Rea M.C."/>
            <person name="O'Sullivan O."/>
            <person name="Ritari J."/>
            <person name="Douillard F.P."/>
            <person name="Paul Ross R."/>
            <person name="Yang R."/>
            <person name="Briner A.E."/>
            <person name="Felis G.E."/>
            <person name="de Vos W.M."/>
            <person name="Barrangou R."/>
            <person name="Klaenhammer T.R."/>
            <person name="Caufield P.W."/>
            <person name="Cui Y."/>
            <person name="Zhang H."/>
            <person name="O'Toole P.W."/>
        </authorList>
    </citation>
    <scope>NUCLEOTIDE SEQUENCE [LARGE SCALE GENOMIC DNA]</scope>
    <source>
        <strain evidence="1 2">NBRC 103219</strain>
    </source>
</reference>
<dbReference type="AlphaFoldDB" id="A0A0R2LJ71"/>
<protein>
    <recommendedName>
        <fullName evidence="3">HicB-like antitoxin of toxin-antitoxin system domain-containing protein</fullName>
    </recommendedName>
</protein>
<proteinExistence type="predicted"/>
<dbReference type="Gene3D" id="3.30.160.250">
    <property type="match status" value="1"/>
</dbReference>
<accession>A0A0R2LJ71</accession>
<organism evidence="1 2">
    <name type="scientific">Ligilactobacillus pobuzihii</name>
    <dbReference type="NCBI Taxonomy" id="449659"/>
    <lineage>
        <taxon>Bacteria</taxon>
        <taxon>Bacillati</taxon>
        <taxon>Bacillota</taxon>
        <taxon>Bacilli</taxon>
        <taxon>Lactobacillales</taxon>
        <taxon>Lactobacillaceae</taxon>
        <taxon>Ligilactobacillus</taxon>
    </lineage>
</organism>
<gene>
    <name evidence="1" type="ORF">IV66_GL002163</name>
</gene>
<sequence>MYFPDFDDYTYAESFADSFTQAKEFLKDHLLDDDLPEPSEVLPFASEGQFTSFVSVSRALVN</sequence>
<comment type="caution">
    <text evidence="1">The sequence shown here is derived from an EMBL/GenBank/DDBJ whole genome shotgun (WGS) entry which is preliminary data.</text>
</comment>
<dbReference type="PATRIC" id="fig|449659.4.peg.2223"/>